<feature type="domain" description="Isochorismatase-like" evidence="2">
    <location>
        <begin position="9"/>
        <end position="167"/>
    </location>
</feature>
<evidence type="ECO:0000256" key="1">
    <source>
        <dbReference type="ARBA" id="ARBA00022801"/>
    </source>
</evidence>
<dbReference type="STRING" id="208439.AJAP_04050"/>
<dbReference type="KEGG" id="aja:AJAP_04050"/>
<dbReference type="Pfam" id="PF00857">
    <property type="entry name" value="Isochorismatase"/>
    <property type="match status" value="1"/>
</dbReference>
<name>A0A075ULH7_9PSEU</name>
<sequence length="173" mass="18207">MTKIDPATTALVLIDLQTRIVALETVPIEGTEVVSNAVLLRDAFSAAGSPIVHVRAHRPDVDEQPPSSELVAELTPREGEHLITKNTIGAFYRTGLDELLRGLGVKTLVLAGIATEYGVESTLRAAIDHAYETIAVSDAMAGIAAISHESAITKVFPRLGEVLTTAETAAALG</sequence>
<dbReference type="eggNOG" id="COG1335">
    <property type="taxonomic scope" value="Bacteria"/>
</dbReference>
<keyword evidence="4" id="KW-1185">Reference proteome</keyword>
<dbReference type="InterPro" id="IPR050272">
    <property type="entry name" value="Isochorismatase-like_hydrls"/>
</dbReference>
<evidence type="ECO:0000313" key="4">
    <source>
        <dbReference type="Proteomes" id="UP000028492"/>
    </source>
</evidence>
<reference evidence="3 4" key="1">
    <citation type="journal article" date="2014" name="J. Biotechnol.">
        <title>Complete genome sequence of the actinobacterium Amycolatopsis japonica MG417-CF17(T) (=DSM 44213T) producing (S,S)-N,N'-ethylenediaminedisuccinic acid.</title>
        <authorList>
            <person name="Stegmann E."/>
            <person name="Albersmeier A."/>
            <person name="Spohn M."/>
            <person name="Gert H."/>
            <person name="Weber T."/>
            <person name="Wohlleben W."/>
            <person name="Kalinowski J."/>
            <person name="Ruckert C."/>
        </authorList>
    </citation>
    <scope>NUCLEOTIDE SEQUENCE [LARGE SCALE GENOMIC DNA]</scope>
    <source>
        <strain evidence="4">MG417-CF17 (DSM 44213)</strain>
    </source>
</reference>
<dbReference type="PANTHER" id="PTHR43540:SF7">
    <property type="entry name" value="ISOCHORISMATASE FAMILY PROTEIN YECD"/>
    <property type="match status" value="1"/>
</dbReference>
<evidence type="ECO:0000313" key="3">
    <source>
        <dbReference type="EMBL" id="AIG73733.1"/>
    </source>
</evidence>
<dbReference type="Proteomes" id="UP000028492">
    <property type="component" value="Chromosome"/>
</dbReference>
<accession>A0A075ULH7</accession>
<dbReference type="CDD" id="cd00431">
    <property type="entry name" value="cysteine_hydrolases"/>
    <property type="match status" value="1"/>
</dbReference>
<dbReference type="Gene3D" id="3.40.50.850">
    <property type="entry name" value="Isochorismatase-like"/>
    <property type="match status" value="1"/>
</dbReference>
<evidence type="ECO:0000259" key="2">
    <source>
        <dbReference type="Pfam" id="PF00857"/>
    </source>
</evidence>
<dbReference type="GO" id="GO:0016787">
    <property type="term" value="F:hydrolase activity"/>
    <property type="evidence" value="ECO:0007669"/>
    <property type="project" value="UniProtKB-KW"/>
</dbReference>
<dbReference type="AlphaFoldDB" id="A0A075ULH7"/>
<dbReference type="HOGENOM" id="CLU_068979_8_2_11"/>
<keyword evidence="1" id="KW-0378">Hydrolase</keyword>
<organism evidence="3 4">
    <name type="scientific">Amycolatopsis japonica</name>
    <dbReference type="NCBI Taxonomy" id="208439"/>
    <lineage>
        <taxon>Bacteria</taxon>
        <taxon>Bacillati</taxon>
        <taxon>Actinomycetota</taxon>
        <taxon>Actinomycetes</taxon>
        <taxon>Pseudonocardiales</taxon>
        <taxon>Pseudonocardiaceae</taxon>
        <taxon>Amycolatopsis</taxon>
        <taxon>Amycolatopsis japonica group</taxon>
    </lineage>
</organism>
<proteinExistence type="predicted"/>
<dbReference type="InterPro" id="IPR000868">
    <property type="entry name" value="Isochorismatase-like_dom"/>
</dbReference>
<gene>
    <name evidence="3" type="ORF">AJAP_04050</name>
</gene>
<dbReference type="InterPro" id="IPR036380">
    <property type="entry name" value="Isochorismatase-like_sf"/>
</dbReference>
<protein>
    <recommendedName>
        <fullName evidence="2">Isochorismatase-like domain-containing protein</fullName>
    </recommendedName>
</protein>
<dbReference type="SUPFAM" id="SSF52499">
    <property type="entry name" value="Isochorismatase-like hydrolases"/>
    <property type="match status" value="1"/>
</dbReference>
<dbReference type="EMBL" id="CP008953">
    <property type="protein sequence ID" value="AIG73733.1"/>
    <property type="molecule type" value="Genomic_DNA"/>
</dbReference>
<dbReference type="RefSeq" id="WP_038508242.1">
    <property type="nucleotide sequence ID" value="NZ_CP008953.1"/>
</dbReference>
<dbReference type="PANTHER" id="PTHR43540">
    <property type="entry name" value="PEROXYUREIDOACRYLATE/UREIDOACRYLATE AMIDOHYDROLASE-RELATED"/>
    <property type="match status" value="1"/>
</dbReference>